<keyword evidence="1" id="KW-1133">Transmembrane helix</keyword>
<keyword evidence="1" id="KW-0472">Membrane</keyword>
<accession>A0ABV8L0R4</accession>
<evidence type="ECO:0000313" key="2">
    <source>
        <dbReference type="EMBL" id="MFC4124357.1"/>
    </source>
</evidence>
<comment type="caution">
    <text evidence="2">The sequence shown here is derived from an EMBL/GenBank/DDBJ whole genome shotgun (WGS) entry which is preliminary data.</text>
</comment>
<sequence>MTDTALSVSTARVVSASRPRTVTVAFGAIMAALAAGAAEGLIRAMRGGDEFGATAAGLLPRLAIYLLVAAVALYMVNGSRVARALLTVGIGVVGMLSLIIEPLAVLLSTDDYAVLFAELAPTSAVLVGCRAVHILAVIIAIGAMYTPAAHRWFTRR</sequence>
<dbReference type="EMBL" id="JBHSBA010000003">
    <property type="protein sequence ID" value="MFC4124357.1"/>
    <property type="molecule type" value="Genomic_DNA"/>
</dbReference>
<dbReference type="Proteomes" id="UP001595767">
    <property type="component" value="Unassembled WGS sequence"/>
</dbReference>
<evidence type="ECO:0000313" key="3">
    <source>
        <dbReference type="Proteomes" id="UP001595767"/>
    </source>
</evidence>
<proteinExistence type="predicted"/>
<name>A0ABV8L0R4_9NOCA</name>
<protein>
    <submittedName>
        <fullName evidence="2">Uncharacterized protein</fullName>
    </submittedName>
</protein>
<evidence type="ECO:0000256" key="1">
    <source>
        <dbReference type="SAM" id="Phobius"/>
    </source>
</evidence>
<feature type="transmembrane region" description="Helical" evidence="1">
    <location>
        <begin position="58"/>
        <end position="77"/>
    </location>
</feature>
<feature type="transmembrane region" description="Helical" evidence="1">
    <location>
        <begin position="124"/>
        <end position="146"/>
    </location>
</feature>
<gene>
    <name evidence="2" type="ORF">ACFOW8_05390</name>
</gene>
<organism evidence="2 3">
    <name type="scientific">Nocardia rhizosphaerae</name>
    <dbReference type="NCBI Taxonomy" id="1691571"/>
    <lineage>
        <taxon>Bacteria</taxon>
        <taxon>Bacillati</taxon>
        <taxon>Actinomycetota</taxon>
        <taxon>Actinomycetes</taxon>
        <taxon>Mycobacteriales</taxon>
        <taxon>Nocardiaceae</taxon>
        <taxon>Nocardia</taxon>
    </lineage>
</organism>
<feature type="transmembrane region" description="Helical" evidence="1">
    <location>
        <begin position="84"/>
        <end position="104"/>
    </location>
</feature>
<reference evidence="3" key="1">
    <citation type="journal article" date="2019" name="Int. J. Syst. Evol. Microbiol.">
        <title>The Global Catalogue of Microorganisms (GCM) 10K type strain sequencing project: providing services to taxonomists for standard genome sequencing and annotation.</title>
        <authorList>
            <consortium name="The Broad Institute Genomics Platform"/>
            <consortium name="The Broad Institute Genome Sequencing Center for Infectious Disease"/>
            <person name="Wu L."/>
            <person name="Ma J."/>
        </authorList>
    </citation>
    <scope>NUCLEOTIDE SEQUENCE [LARGE SCALE GENOMIC DNA]</scope>
    <source>
        <strain evidence="3">CGMCC 4.7204</strain>
    </source>
</reference>
<dbReference type="RefSeq" id="WP_378546296.1">
    <property type="nucleotide sequence ID" value="NZ_JBHSBA010000003.1"/>
</dbReference>
<keyword evidence="1" id="KW-0812">Transmembrane</keyword>
<keyword evidence="3" id="KW-1185">Reference proteome</keyword>
<feature type="transmembrane region" description="Helical" evidence="1">
    <location>
        <begin position="21"/>
        <end position="38"/>
    </location>
</feature>